<evidence type="ECO:0000313" key="2">
    <source>
        <dbReference type="EMBL" id="OQR87365.1"/>
    </source>
</evidence>
<keyword evidence="1" id="KW-0812">Transmembrane</keyword>
<dbReference type="SUPFAM" id="SSF47473">
    <property type="entry name" value="EF-hand"/>
    <property type="match status" value="1"/>
</dbReference>
<proteinExistence type="predicted"/>
<accession>A0A1V9YNT1</accession>
<protein>
    <recommendedName>
        <fullName evidence="4">EF-hand domain-containing protein</fullName>
    </recommendedName>
</protein>
<keyword evidence="1" id="KW-0472">Membrane</keyword>
<organism evidence="2 3">
    <name type="scientific">Achlya hypogyna</name>
    <name type="common">Oomycete</name>
    <name type="synonym">Protoachlya hypogyna</name>
    <dbReference type="NCBI Taxonomy" id="1202772"/>
    <lineage>
        <taxon>Eukaryota</taxon>
        <taxon>Sar</taxon>
        <taxon>Stramenopiles</taxon>
        <taxon>Oomycota</taxon>
        <taxon>Saprolegniomycetes</taxon>
        <taxon>Saprolegniales</taxon>
        <taxon>Achlyaceae</taxon>
        <taxon>Achlya</taxon>
    </lineage>
</organism>
<feature type="transmembrane region" description="Helical" evidence="1">
    <location>
        <begin position="13"/>
        <end position="34"/>
    </location>
</feature>
<evidence type="ECO:0000256" key="1">
    <source>
        <dbReference type="SAM" id="Phobius"/>
    </source>
</evidence>
<evidence type="ECO:0000313" key="3">
    <source>
        <dbReference type="Proteomes" id="UP000243579"/>
    </source>
</evidence>
<keyword evidence="1" id="KW-1133">Transmembrane helix</keyword>
<feature type="transmembrane region" description="Helical" evidence="1">
    <location>
        <begin position="86"/>
        <end position="109"/>
    </location>
</feature>
<name>A0A1V9YNT1_ACHHY</name>
<feature type="transmembrane region" description="Helical" evidence="1">
    <location>
        <begin position="230"/>
        <end position="251"/>
    </location>
</feature>
<keyword evidence="3" id="KW-1185">Reference proteome</keyword>
<dbReference type="STRING" id="1202772.A0A1V9YNT1"/>
<dbReference type="InterPro" id="IPR011992">
    <property type="entry name" value="EF-hand-dom_pair"/>
</dbReference>
<gene>
    <name evidence="2" type="ORF">ACHHYP_08962</name>
</gene>
<dbReference type="Gene3D" id="1.10.238.10">
    <property type="entry name" value="EF-hand"/>
    <property type="match status" value="1"/>
</dbReference>
<dbReference type="OrthoDB" id="68481at2759"/>
<comment type="caution">
    <text evidence="2">The sequence shown here is derived from an EMBL/GenBank/DDBJ whole genome shotgun (WGS) entry which is preliminary data.</text>
</comment>
<feature type="transmembrane region" description="Helical" evidence="1">
    <location>
        <begin position="387"/>
        <end position="413"/>
    </location>
</feature>
<sequence length="591" mass="67083">MALSTATPETQDVLLYVAYLVVFVIVLEYLLHSLEHAIKRHRKYAEMLHKTTQELMIVGLIYLMVKFCLYVGLVEKGGLAYQAMDAADILVFFLAIALVLQATVVFLRLRRTNHKMDRISIISAQDLVAEAEAKRGQQWNCLYRLVLENRYEERMQLKILGHFFLRMYELPKLFSFPKYIREVQDSQIAHLIHIDITMWLVLFAIYAAFFGCTGELLTHSAYRSSARARIPVFAIFGLSLMLGMTLLLVYLRWLVNKLLGHAFKVSLTPGSAGKDPDMGEFANLKQAMLAIVKEEAETPKLTTDAAIDQMKHVQEDLTDALLSHGHHGDTHGGCFTHDLLLQLLRSGFRRLVHRGHRRQPKGNTLTAKLTKRGADQQLRLPFFSRKLVHFLMQLFLIVNGFYAALLLNCVMYIDGLSVATALRVVGLALPLVVNAVLLAPKIVRQFSLVSGAWMVEPKKLSGVIEHFTEVADMKKQMVTQIMTYLHSRSLRVKNLEEALAKADAADDDANDGFIHTEDLRQVLKDYGFTFSRHKFHTLVRLEFDTKGKTIRYKDLLRLFPEDADDATTDDSSKLQVPPAANDFSYEEVVAV</sequence>
<dbReference type="AlphaFoldDB" id="A0A1V9YNT1"/>
<feature type="transmembrane region" description="Helical" evidence="1">
    <location>
        <begin position="55"/>
        <end position="74"/>
    </location>
</feature>
<evidence type="ECO:0008006" key="4">
    <source>
        <dbReference type="Google" id="ProtNLM"/>
    </source>
</evidence>
<feature type="transmembrane region" description="Helical" evidence="1">
    <location>
        <begin position="188"/>
        <end position="210"/>
    </location>
</feature>
<dbReference type="Proteomes" id="UP000243579">
    <property type="component" value="Unassembled WGS sequence"/>
</dbReference>
<dbReference type="EMBL" id="JNBR01001448">
    <property type="protein sequence ID" value="OQR87365.1"/>
    <property type="molecule type" value="Genomic_DNA"/>
</dbReference>
<reference evidence="2 3" key="1">
    <citation type="journal article" date="2014" name="Genome Biol. Evol.">
        <title>The secreted proteins of Achlya hypogyna and Thraustotheca clavata identify the ancestral oomycete secretome and reveal gene acquisitions by horizontal gene transfer.</title>
        <authorList>
            <person name="Misner I."/>
            <person name="Blouin N."/>
            <person name="Leonard G."/>
            <person name="Richards T.A."/>
            <person name="Lane C.E."/>
        </authorList>
    </citation>
    <scope>NUCLEOTIDE SEQUENCE [LARGE SCALE GENOMIC DNA]</scope>
    <source>
        <strain evidence="2 3">ATCC 48635</strain>
    </source>
</reference>
<feature type="transmembrane region" description="Helical" evidence="1">
    <location>
        <begin position="419"/>
        <end position="439"/>
    </location>
</feature>